<comment type="caution">
    <text evidence="7">The sequence shown here is derived from an EMBL/GenBank/DDBJ whole genome shotgun (WGS) entry which is preliminary data.</text>
</comment>
<feature type="transmembrane region" description="Helical" evidence="5">
    <location>
        <begin position="197"/>
        <end position="217"/>
    </location>
</feature>
<name>A0ABP9CQ58_9ACTN</name>
<dbReference type="Pfam" id="PF07690">
    <property type="entry name" value="MFS_1"/>
    <property type="match status" value="2"/>
</dbReference>
<dbReference type="Proteomes" id="UP001500839">
    <property type="component" value="Unassembled WGS sequence"/>
</dbReference>
<evidence type="ECO:0000313" key="8">
    <source>
        <dbReference type="Proteomes" id="UP001500839"/>
    </source>
</evidence>
<dbReference type="PROSITE" id="PS50850">
    <property type="entry name" value="MFS"/>
    <property type="match status" value="1"/>
</dbReference>
<evidence type="ECO:0000256" key="4">
    <source>
        <dbReference type="ARBA" id="ARBA00023136"/>
    </source>
</evidence>
<accession>A0ABP9CQ58</accession>
<keyword evidence="8" id="KW-1185">Reference proteome</keyword>
<dbReference type="InterPro" id="IPR036259">
    <property type="entry name" value="MFS_trans_sf"/>
</dbReference>
<proteinExistence type="predicted"/>
<feature type="transmembrane region" description="Helical" evidence="5">
    <location>
        <begin position="329"/>
        <end position="348"/>
    </location>
</feature>
<evidence type="ECO:0000313" key="7">
    <source>
        <dbReference type="EMBL" id="GAA4815502.1"/>
    </source>
</evidence>
<dbReference type="PANTHER" id="PTHR23514">
    <property type="entry name" value="BYPASS OF STOP CODON PROTEIN 6"/>
    <property type="match status" value="1"/>
</dbReference>
<evidence type="ECO:0000256" key="1">
    <source>
        <dbReference type="ARBA" id="ARBA00004651"/>
    </source>
</evidence>
<keyword evidence="2 5" id="KW-0812">Transmembrane</keyword>
<organism evidence="7 8">
    <name type="scientific">Tomitella cavernea</name>
    <dbReference type="NCBI Taxonomy" id="1387982"/>
    <lineage>
        <taxon>Bacteria</taxon>
        <taxon>Bacillati</taxon>
        <taxon>Actinomycetota</taxon>
        <taxon>Actinomycetes</taxon>
        <taxon>Mycobacteriales</taxon>
        <taxon>Tomitella</taxon>
    </lineage>
</organism>
<dbReference type="InterPro" id="IPR020846">
    <property type="entry name" value="MFS_dom"/>
</dbReference>
<dbReference type="Gene3D" id="1.20.1250.20">
    <property type="entry name" value="MFS general substrate transporter like domains"/>
    <property type="match status" value="1"/>
</dbReference>
<keyword evidence="3 5" id="KW-1133">Transmembrane helix</keyword>
<dbReference type="InterPro" id="IPR051788">
    <property type="entry name" value="MFS_Transporter"/>
</dbReference>
<feature type="transmembrane region" description="Helical" evidence="5">
    <location>
        <begin position="354"/>
        <end position="372"/>
    </location>
</feature>
<feature type="transmembrane region" description="Helical" evidence="5">
    <location>
        <begin position="60"/>
        <end position="79"/>
    </location>
</feature>
<protein>
    <submittedName>
        <fullName evidence="7">MFS transporter</fullName>
    </submittedName>
</protein>
<feature type="transmembrane region" description="Helical" evidence="5">
    <location>
        <begin position="29"/>
        <end position="48"/>
    </location>
</feature>
<evidence type="ECO:0000256" key="2">
    <source>
        <dbReference type="ARBA" id="ARBA00022692"/>
    </source>
</evidence>
<keyword evidence="4 5" id="KW-0472">Membrane</keyword>
<dbReference type="EMBL" id="BAABKQ010000001">
    <property type="protein sequence ID" value="GAA4815502.1"/>
    <property type="molecule type" value="Genomic_DNA"/>
</dbReference>
<comment type="subcellular location">
    <subcellularLocation>
        <location evidence="1">Cell membrane</location>
        <topology evidence="1">Multi-pass membrane protein</topology>
    </subcellularLocation>
</comment>
<feature type="transmembrane region" description="Helical" evidence="5">
    <location>
        <begin position="229"/>
        <end position="252"/>
    </location>
</feature>
<feature type="transmembrane region" description="Helical" evidence="5">
    <location>
        <begin position="145"/>
        <end position="165"/>
    </location>
</feature>
<dbReference type="InterPro" id="IPR011701">
    <property type="entry name" value="MFS"/>
</dbReference>
<evidence type="ECO:0000256" key="3">
    <source>
        <dbReference type="ARBA" id="ARBA00022989"/>
    </source>
</evidence>
<reference evidence="8" key="1">
    <citation type="journal article" date="2019" name="Int. J. Syst. Evol. Microbiol.">
        <title>The Global Catalogue of Microorganisms (GCM) 10K type strain sequencing project: providing services to taxonomists for standard genome sequencing and annotation.</title>
        <authorList>
            <consortium name="The Broad Institute Genomics Platform"/>
            <consortium name="The Broad Institute Genome Sequencing Center for Infectious Disease"/>
            <person name="Wu L."/>
            <person name="Ma J."/>
        </authorList>
    </citation>
    <scope>NUCLEOTIDE SEQUENCE [LARGE SCALE GENOMIC DNA]</scope>
    <source>
        <strain evidence="8">JCM 18542</strain>
    </source>
</reference>
<feature type="domain" description="Major facilitator superfamily (MFS) profile" evidence="6">
    <location>
        <begin position="1"/>
        <end position="377"/>
    </location>
</feature>
<feature type="transmembrane region" description="Helical" evidence="5">
    <location>
        <begin position="290"/>
        <end position="309"/>
    </location>
</feature>
<sequence>MAFGLQGFTLSMLLTLLPQFRDRYGLDDAAIVGVVVLASVIAGAGSLLAEALAARTDSRAALRTGFAVIVAAVLAVTVAPGLIVFIAGFAVYGVGLGMVDAATNMQGVSLQHRAGRFIMSSFYAAWSVGAIGGALWVAAFSGLDLGLHVTLFVGIGLVALAAVAVSPRLFRPTDGAAPTKNDTTTENDAPAHPRIPLWPFLALGSAMALFYGIDFAVGNWSALFMTDVVLASSGTAALAMAAYQVAALLSRLTGDLWVRRFREIAVVRAGAAVAIVGLALVVSAQSIPMALAGFLIVGLGAPLVAPLCFGAAGRLAPGQADAVIARINLFNYAGTIIGGGIVGGVAALSNLRAAFVLPLLFAVGLAALAPAFRPRRRTAGTAQGTRTAP</sequence>
<feature type="transmembrane region" description="Helical" evidence="5">
    <location>
        <begin position="264"/>
        <end position="284"/>
    </location>
</feature>
<evidence type="ECO:0000256" key="5">
    <source>
        <dbReference type="SAM" id="Phobius"/>
    </source>
</evidence>
<feature type="transmembrane region" description="Helical" evidence="5">
    <location>
        <begin position="117"/>
        <end position="139"/>
    </location>
</feature>
<dbReference type="PANTHER" id="PTHR23514:SF13">
    <property type="entry name" value="INNER MEMBRANE PROTEIN YBJJ"/>
    <property type="match status" value="1"/>
</dbReference>
<gene>
    <name evidence="7" type="ORF">GCM10023353_21510</name>
</gene>
<evidence type="ECO:0000259" key="6">
    <source>
        <dbReference type="PROSITE" id="PS50850"/>
    </source>
</evidence>
<dbReference type="SUPFAM" id="SSF103473">
    <property type="entry name" value="MFS general substrate transporter"/>
    <property type="match status" value="1"/>
</dbReference>